<proteinExistence type="predicted"/>
<dbReference type="PROSITE" id="PS51123">
    <property type="entry name" value="OMPA_2"/>
    <property type="match status" value="1"/>
</dbReference>
<dbReference type="SUPFAM" id="SSF56935">
    <property type="entry name" value="Porins"/>
    <property type="match status" value="2"/>
</dbReference>
<evidence type="ECO:0000256" key="1">
    <source>
        <dbReference type="PROSITE-ProRule" id="PRU00473"/>
    </source>
</evidence>
<keyword evidence="3" id="KW-0732">Signal</keyword>
<evidence type="ECO:0000313" key="5">
    <source>
        <dbReference type="EMBL" id="KPH56837.1"/>
    </source>
</evidence>
<dbReference type="InterPro" id="IPR023614">
    <property type="entry name" value="Porin_dom_sf"/>
</dbReference>
<evidence type="ECO:0000313" key="6">
    <source>
        <dbReference type="Proteomes" id="UP000037848"/>
    </source>
</evidence>
<organism evidence="5 6">
    <name type="scientific">Pseudoalteromonas porphyrae</name>
    <dbReference type="NCBI Taxonomy" id="187330"/>
    <lineage>
        <taxon>Bacteria</taxon>
        <taxon>Pseudomonadati</taxon>
        <taxon>Pseudomonadota</taxon>
        <taxon>Gammaproteobacteria</taxon>
        <taxon>Alteromonadales</taxon>
        <taxon>Pseudoalteromonadaceae</taxon>
        <taxon>Pseudoalteromonas</taxon>
    </lineage>
</organism>
<feature type="domain" description="OmpA-like" evidence="4">
    <location>
        <begin position="79"/>
        <end position="203"/>
    </location>
</feature>
<gene>
    <name evidence="5" type="ORF">ADS77_19625</name>
</gene>
<dbReference type="PANTHER" id="PTHR30329:SF21">
    <property type="entry name" value="LIPOPROTEIN YIAD-RELATED"/>
    <property type="match status" value="1"/>
</dbReference>
<evidence type="ECO:0000256" key="3">
    <source>
        <dbReference type="SAM" id="SignalP"/>
    </source>
</evidence>
<evidence type="ECO:0000259" key="4">
    <source>
        <dbReference type="PROSITE" id="PS51123"/>
    </source>
</evidence>
<dbReference type="RefSeq" id="WP_054455928.1">
    <property type="nucleotide sequence ID" value="NZ_LHPH01000031.1"/>
</dbReference>
<feature type="signal peptide" evidence="3">
    <location>
        <begin position="1"/>
        <end position="26"/>
    </location>
</feature>
<dbReference type="PATRIC" id="fig|187330.3.peg.2577"/>
<dbReference type="InterPro" id="IPR050330">
    <property type="entry name" value="Bact_OuterMem_StrucFunc"/>
</dbReference>
<keyword evidence="6" id="KW-1185">Reference proteome</keyword>
<dbReference type="PANTHER" id="PTHR30329">
    <property type="entry name" value="STATOR ELEMENT OF FLAGELLAR MOTOR COMPLEX"/>
    <property type="match status" value="1"/>
</dbReference>
<accession>A0A0N1EES1</accession>
<dbReference type="Gene3D" id="2.40.160.10">
    <property type="entry name" value="Porin"/>
    <property type="match status" value="1"/>
</dbReference>
<dbReference type="Proteomes" id="UP000037848">
    <property type="component" value="Unassembled WGS sequence"/>
</dbReference>
<name>A0A0N1EES1_9GAMM</name>
<protein>
    <recommendedName>
        <fullName evidence="4">OmpA-like domain-containing protein</fullName>
    </recommendedName>
</protein>
<dbReference type="OrthoDB" id="28717at2"/>
<feature type="region of interest" description="Disordered" evidence="2">
    <location>
        <begin position="933"/>
        <end position="956"/>
    </location>
</feature>
<dbReference type="SUPFAM" id="SSF103088">
    <property type="entry name" value="OmpA-like"/>
    <property type="match status" value="1"/>
</dbReference>
<feature type="chain" id="PRO_5005870346" description="OmpA-like domain-containing protein" evidence="3">
    <location>
        <begin position="27"/>
        <end position="1365"/>
    </location>
</feature>
<dbReference type="STRING" id="187330.AMS58_20835"/>
<evidence type="ECO:0000256" key="2">
    <source>
        <dbReference type="SAM" id="MobiDB-lite"/>
    </source>
</evidence>
<dbReference type="EMBL" id="LHPH01000031">
    <property type="protein sequence ID" value="KPH56837.1"/>
    <property type="molecule type" value="Genomic_DNA"/>
</dbReference>
<dbReference type="Gene3D" id="3.30.1330.60">
    <property type="entry name" value="OmpA-like domain"/>
    <property type="match status" value="1"/>
</dbReference>
<feature type="compositionally biased region" description="Polar residues" evidence="2">
    <location>
        <begin position="933"/>
        <end position="947"/>
    </location>
</feature>
<keyword evidence="1" id="KW-0472">Membrane</keyword>
<dbReference type="GO" id="GO:0016020">
    <property type="term" value="C:membrane"/>
    <property type="evidence" value="ECO:0007669"/>
    <property type="project" value="UniProtKB-UniRule"/>
</dbReference>
<dbReference type="CDD" id="cd07185">
    <property type="entry name" value="OmpA_C-like"/>
    <property type="match status" value="1"/>
</dbReference>
<dbReference type="InterPro" id="IPR006665">
    <property type="entry name" value="OmpA-like"/>
</dbReference>
<reference evidence="5 6" key="1">
    <citation type="submission" date="2015-08" db="EMBL/GenBank/DDBJ databases">
        <title>Draft Genome Sequence of Pseudoalteromonas porphyrae UCD-SED14.</title>
        <authorList>
            <person name="Coil D.A."/>
            <person name="Jospin G."/>
            <person name="Lee R.D."/>
            <person name="Eisen J.A."/>
        </authorList>
    </citation>
    <scope>NUCLEOTIDE SEQUENCE [LARGE SCALE GENOMIC DNA]</scope>
    <source>
        <strain evidence="5 6">UCD-SED14</strain>
    </source>
</reference>
<sequence>MTKSHKFTPISLTLVTLFGLSPVAKAAGITNGLSNDQVRENSYHSNTEEVIVQRHFVLHALPEIKPTTTQLSEVKQTPASAEFVKDSAIRFVSGKHFLTGSTKQEMDRIIDFLQGKKQLNIHFIGHADSQRLSPNAKRIYKTNQGLSEHRANIVAEYFRQQLGILPSATTMEGRSNHDPVASNDTLEGMARNRRVEVIAVYVEEKTSVKTIVNAGPDRRLICDGDFRQQAAMAITLDGKPFASSDSANNADAQRCADVALEKMQLQLKYNPLDALPKLSVAHAITESGDTLMLHLKGYSNYINFFEYAEVHIMSPNGTDILKKVPLGENLEGKWRLPGNMLGMSLNYRLRVYDKSGRFDETSFSSADFRPKFAVANEKVNGYLMANYGKSQLAKQNIKVDGGTLTLFGEEVPDRHSVYFLGRVVAITRERKFVHQQIVRTGYHKAEVAVLNEEGNGALIQRDLALPKSDWFYVAMADLTVGQNSHNGPVELLSDAHNKDNNLFAEGRLAAYITGKWEDEYKVTARIDTREAPLNELFSNLHEKDPKSLFRRLEEQKYVAEYGDDSTVVDDAPSNGKVYLKIAKDHSQVMWGNFNTQVSDTELSRVERGLYGLQTQYRSNDVTSFGEHNSKAEIYVAEAETLPAYETHRATGGSLYYLQHQDIVLGSDQVAIEIRDKISGLVLIRRNLTPGQDYDMDALQGRILLTRPLSSFAADDLLVRAASFDDNPAYLVTSYEYTPGFSELDNLTYGGRVSKWLTDQVQLGITANKQQLDEYDDTLIGLDATYRHSASSYVKVEVAQTDGIASQLNSFNGGFSFDEIRSGQGPVKANGIRLEAATSFKEFGLESDGQAQFYWQRLEQGFAGLGQVNADEANTAGIMMQWQATETTAVKVKADDNKVSNRYKRQAAEINVTETIDKHWQASAGIRQDERRNLTQVQNQSQNTASSKARNDEGKRTDTVVQLSYQSDANWSAYGFVQGTLANDATRLRNNRIGLGTEVQITESVSLNGEVSEGNLGFAGTAGIDYAYSDKGNVYLNYRLDPDGSDLFNNAEQKQWVSGARHRFNDSTSVYAEQQWQHDDRQQGLTHAYGVDHSINSRWQVQLGLENGNIDMFENGRLERSGVNLGLGYQFENIRWAGALEYRTDETEQEKRTNWLMRNNFSVKLNEDWRGQLRVDTAISDSDQEAQSGAFNSDFTEAQLGFAYRPIDASPWSGLASLTYLEDLAPAQQLSGIGRDNTPQQRSTVWAVDVNYQFSPRWRFGTKLAQRTGEIRLVRDEGPWFDSTATLSVLRADYHLQHNWDATLEWRMLKVSESQDRRSGALGAIHRHIGENMKIGIGYNFTNFSDDLTDLDYDSKGWFINMVGKF</sequence>
<comment type="caution">
    <text evidence="5">The sequence shown here is derived from an EMBL/GenBank/DDBJ whole genome shotgun (WGS) entry which is preliminary data.</text>
</comment>
<dbReference type="InterPro" id="IPR036737">
    <property type="entry name" value="OmpA-like_sf"/>
</dbReference>
<dbReference type="Pfam" id="PF00691">
    <property type="entry name" value="OmpA"/>
    <property type="match status" value="1"/>
</dbReference>